<dbReference type="AlphaFoldDB" id="A0A0B6ZGU4"/>
<gene>
    <name evidence="2" type="primary">ORF63336</name>
</gene>
<organism evidence="2">
    <name type="scientific">Arion vulgaris</name>
    <dbReference type="NCBI Taxonomy" id="1028688"/>
    <lineage>
        <taxon>Eukaryota</taxon>
        <taxon>Metazoa</taxon>
        <taxon>Spiralia</taxon>
        <taxon>Lophotrochozoa</taxon>
        <taxon>Mollusca</taxon>
        <taxon>Gastropoda</taxon>
        <taxon>Heterobranchia</taxon>
        <taxon>Euthyneura</taxon>
        <taxon>Panpulmonata</taxon>
        <taxon>Eupulmonata</taxon>
        <taxon>Stylommatophora</taxon>
        <taxon>Helicina</taxon>
        <taxon>Arionoidea</taxon>
        <taxon>Arionidae</taxon>
        <taxon>Arion</taxon>
    </lineage>
</organism>
<feature type="compositionally biased region" description="Basic and acidic residues" evidence="1">
    <location>
        <begin position="9"/>
        <end position="22"/>
    </location>
</feature>
<dbReference type="EMBL" id="HACG01020762">
    <property type="protein sequence ID" value="CEK67627.1"/>
    <property type="molecule type" value="Transcribed_RNA"/>
</dbReference>
<feature type="region of interest" description="Disordered" evidence="1">
    <location>
        <begin position="1"/>
        <end position="30"/>
    </location>
</feature>
<name>A0A0B6ZGU4_9EUPU</name>
<evidence type="ECO:0000313" key="2">
    <source>
        <dbReference type="EMBL" id="CEK67627.1"/>
    </source>
</evidence>
<feature type="non-terminal residue" evidence="2">
    <location>
        <position position="74"/>
    </location>
</feature>
<reference evidence="2" key="1">
    <citation type="submission" date="2014-12" db="EMBL/GenBank/DDBJ databases">
        <title>Insight into the proteome of Arion vulgaris.</title>
        <authorList>
            <person name="Aradska J."/>
            <person name="Bulat T."/>
            <person name="Smidak R."/>
            <person name="Sarate P."/>
            <person name="Gangsoo J."/>
            <person name="Sialana F."/>
            <person name="Bilban M."/>
            <person name="Lubec G."/>
        </authorList>
    </citation>
    <scope>NUCLEOTIDE SEQUENCE</scope>
    <source>
        <tissue evidence="2">Skin</tissue>
    </source>
</reference>
<accession>A0A0B6ZGU4</accession>
<sequence>MSENVNKQKKAEDIDFNHDGNVKKNQHVIGTSKNNLYNEPSLVNLWGKGCVWKCCQHVCYTQHASVLSGPTSGA</sequence>
<protein>
    <submittedName>
        <fullName evidence="2">Uncharacterized protein</fullName>
    </submittedName>
</protein>
<proteinExistence type="predicted"/>
<evidence type="ECO:0000256" key="1">
    <source>
        <dbReference type="SAM" id="MobiDB-lite"/>
    </source>
</evidence>